<dbReference type="AlphaFoldDB" id="A0A317XTC3"/>
<dbReference type="Pfam" id="PF17648">
    <property type="entry name" value="Luciferase"/>
    <property type="match status" value="1"/>
</dbReference>
<feature type="non-terminal residue" evidence="3">
    <location>
        <position position="1"/>
    </location>
</feature>
<reference evidence="3 4" key="1">
    <citation type="journal article" date="2018" name="Mol. Biol. Evol.">
        <title>Broad Genomic Sampling Reveals a Smut Pathogenic Ancestry of the Fungal Clade Ustilaginomycotina.</title>
        <authorList>
            <person name="Kijpornyongpan T."/>
            <person name="Mondo S.J."/>
            <person name="Barry K."/>
            <person name="Sandor L."/>
            <person name="Lee J."/>
            <person name="Lipzen A."/>
            <person name="Pangilinan J."/>
            <person name="LaButti K."/>
            <person name="Hainaut M."/>
            <person name="Henrissat B."/>
            <person name="Grigoriev I.V."/>
            <person name="Spatafora J.W."/>
            <person name="Aime M.C."/>
        </authorList>
    </citation>
    <scope>NUCLEOTIDE SEQUENCE [LARGE SCALE GENOMIC DNA]</scope>
    <source>
        <strain evidence="3 4">MCA 3645</strain>
    </source>
</reference>
<feature type="compositionally biased region" description="Basic and acidic residues" evidence="1">
    <location>
        <begin position="89"/>
        <end position="101"/>
    </location>
</feature>
<dbReference type="Proteomes" id="UP000246740">
    <property type="component" value="Unassembled WGS sequence"/>
</dbReference>
<evidence type="ECO:0000313" key="3">
    <source>
        <dbReference type="EMBL" id="PWZ01507.1"/>
    </source>
</evidence>
<dbReference type="InterPro" id="IPR048273">
    <property type="entry name" value="Luciferase"/>
</dbReference>
<feature type="non-terminal residue" evidence="3">
    <location>
        <position position="365"/>
    </location>
</feature>
<dbReference type="InParanoid" id="A0A317XTC3"/>
<dbReference type="EMBL" id="KZ819190">
    <property type="protein sequence ID" value="PWZ01507.1"/>
    <property type="molecule type" value="Genomic_DNA"/>
</dbReference>
<feature type="domain" description="Luciferase" evidence="2">
    <location>
        <begin position="223"/>
        <end position="353"/>
    </location>
</feature>
<accession>A0A317XTC3</accession>
<dbReference type="PANTHER" id="PTHR38695:SF1">
    <property type="entry name" value="AMINO ACID PERMEASE_ SLC12A DOMAIN-CONTAINING PROTEIN"/>
    <property type="match status" value="1"/>
</dbReference>
<evidence type="ECO:0000259" key="2">
    <source>
        <dbReference type="Pfam" id="PF17648"/>
    </source>
</evidence>
<proteinExistence type="predicted"/>
<evidence type="ECO:0000256" key="1">
    <source>
        <dbReference type="SAM" id="MobiDB-lite"/>
    </source>
</evidence>
<sequence length="365" mass="39426">SVYDVVLSAYRRAPATFGLVASFALSKAATALWSDYQLYLALGAGGPLPYNALGWIVHRFVLSPLALGSDWTRGRHSARYLPRSRPRATRNDKGKGMDKSRAGYCNPSQIPQRRGPRPYTAGVAPHRQLNQSVYRDDPAALSASPTPAASPSQAVIEFMASLAAASPSHLLFAPSRIEPSSQSPALFAISHTLVTHSARPSRSTRSAAFPSSLSRIFLSSMKGGEFVHIHASRDPTSYKNGHDGSLHCILHPDDAHFVIQQGWAELHALAGCPSYSGFWVGLPAWLAGLARHSAPARWWSWSIPSSLLPISDSPHGDTGSEAMYSKTGLPPTYCMIYAPRDNDEIQVVKEILRGAVAFATGTRIS</sequence>
<dbReference type="OrthoDB" id="5358398at2759"/>
<protein>
    <recommendedName>
        <fullName evidence="2">Luciferase domain-containing protein</fullName>
    </recommendedName>
</protein>
<dbReference type="InterPro" id="IPR040841">
    <property type="entry name" value="Luciferase_dom"/>
</dbReference>
<dbReference type="PANTHER" id="PTHR38695">
    <property type="entry name" value="AMINO ACID PERMEASE_ SLC12A DOMAIN-CONTAINING PROTEIN"/>
    <property type="match status" value="1"/>
</dbReference>
<feature type="region of interest" description="Disordered" evidence="1">
    <location>
        <begin position="78"/>
        <end position="123"/>
    </location>
</feature>
<organism evidence="3 4">
    <name type="scientific">Testicularia cyperi</name>
    <dbReference type="NCBI Taxonomy" id="1882483"/>
    <lineage>
        <taxon>Eukaryota</taxon>
        <taxon>Fungi</taxon>
        <taxon>Dikarya</taxon>
        <taxon>Basidiomycota</taxon>
        <taxon>Ustilaginomycotina</taxon>
        <taxon>Ustilaginomycetes</taxon>
        <taxon>Ustilaginales</taxon>
        <taxon>Anthracoideaceae</taxon>
        <taxon>Testicularia</taxon>
    </lineage>
</organism>
<gene>
    <name evidence="3" type="ORF">BCV70DRAFT_149354</name>
</gene>
<keyword evidence="4" id="KW-1185">Reference proteome</keyword>
<dbReference type="STRING" id="1882483.A0A317XTC3"/>
<name>A0A317XTC3_9BASI</name>
<evidence type="ECO:0000313" key="4">
    <source>
        <dbReference type="Proteomes" id="UP000246740"/>
    </source>
</evidence>
<feature type="compositionally biased region" description="Basic residues" evidence="1">
    <location>
        <begin position="78"/>
        <end position="88"/>
    </location>
</feature>